<dbReference type="PANTHER" id="PTHR43625:SF40">
    <property type="entry name" value="ALDO-KETO REDUCTASE YAKC [NADP(+)]"/>
    <property type="match status" value="1"/>
</dbReference>
<dbReference type="PRINTS" id="PR00069">
    <property type="entry name" value="ALDKETRDTASE"/>
</dbReference>
<dbReference type="InterPro" id="IPR036812">
    <property type="entry name" value="NAD(P)_OxRdtase_dom_sf"/>
</dbReference>
<evidence type="ECO:0000259" key="2">
    <source>
        <dbReference type="Pfam" id="PF00248"/>
    </source>
</evidence>
<reference evidence="3 4" key="1">
    <citation type="journal article" date="2014" name="Int. J. Syst. Evol. Microbiol.">
        <title>Complete genome sequence of Corynebacterium casei LMG S-19264T (=DSM 44701T), isolated from a smear-ripened cheese.</title>
        <authorList>
            <consortium name="US DOE Joint Genome Institute (JGI-PGF)"/>
            <person name="Walter F."/>
            <person name="Albersmeier A."/>
            <person name="Kalinowski J."/>
            <person name="Ruckert C."/>
        </authorList>
    </citation>
    <scope>NUCLEOTIDE SEQUENCE [LARGE SCALE GENOMIC DNA]</scope>
    <source>
        <strain evidence="3 4">CGMCC 1.12976</strain>
    </source>
</reference>
<evidence type="ECO:0000313" key="3">
    <source>
        <dbReference type="EMBL" id="GGF31763.1"/>
    </source>
</evidence>
<gene>
    <name evidence="3" type="ORF">GCM10011399_26180</name>
</gene>
<dbReference type="InterPro" id="IPR023210">
    <property type="entry name" value="NADP_OxRdtase_dom"/>
</dbReference>
<dbReference type="GO" id="GO:0005737">
    <property type="term" value="C:cytoplasm"/>
    <property type="evidence" value="ECO:0007669"/>
    <property type="project" value="TreeGrafter"/>
</dbReference>
<organism evidence="3 4">
    <name type="scientific">Subtercola lobariae</name>
    <dbReference type="NCBI Taxonomy" id="1588641"/>
    <lineage>
        <taxon>Bacteria</taxon>
        <taxon>Bacillati</taxon>
        <taxon>Actinomycetota</taxon>
        <taxon>Actinomycetes</taxon>
        <taxon>Micrococcales</taxon>
        <taxon>Microbacteriaceae</taxon>
        <taxon>Subtercola</taxon>
    </lineage>
</organism>
<sequence length="296" mass="31437">MSKPELPGGTLTLAPELTVSRVGYGAMQLAGHMAFGPPADRAAAIAVLRTAVELGVTHIDSSDYYGPYVVNEIIREALHPYGDTVHIATKVGFLRNDQGAWIPALTPDELRKAVHSNLEHLGLDALDLVNLRVGAQNQAAPGSLEGPFTVLAELQQQGLIKNIGLSTVSAEQVAEARRIAPVLAVQNYYNLAQRTDDDLIDSLAEDGIAFVPYAPLGGGFDPLKAQELDTVAARHDASPLGIALAWLLNRSPNILLIPGTSSLAHLYDNVSSTGIVLTDEDLADLELLSDKADARS</sequence>
<dbReference type="SUPFAM" id="SSF51430">
    <property type="entry name" value="NAD(P)-linked oxidoreductase"/>
    <property type="match status" value="1"/>
</dbReference>
<dbReference type="AlphaFoldDB" id="A0A917BAY2"/>
<name>A0A917BAY2_9MICO</name>
<dbReference type="Gene3D" id="3.20.20.100">
    <property type="entry name" value="NADP-dependent oxidoreductase domain"/>
    <property type="match status" value="1"/>
</dbReference>
<protein>
    <submittedName>
        <fullName evidence="3">Oxidoreductase</fullName>
    </submittedName>
</protein>
<dbReference type="PANTHER" id="PTHR43625">
    <property type="entry name" value="AFLATOXIN B1 ALDEHYDE REDUCTASE"/>
    <property type="match status" value="1"/>
</dbReference>
<keyword evidence="1" id="KW-0560">Oxidoreductase</keyword>
<evidence type="ECO:0000256" key="1">
    <source>
        <dbReference type="ARBA" id="ARBA00023002"/>
    </source>
</evidence>
<dbReference type="NCBIfam" id="NF007695">
    <property type="entry name" value="PRK10376.1"/>
    <property type="match status" value="1"/>
</dbReference>
<evidence type="ECO:0000313" key="4">
    <source>
        <dbReference type="Proteomes" id="UP000598775"/>
    </source>
</evidence>
<dbReference type="RefSeq" id="WP_188678991.1">
    <property type="nucleotide sequence ID" value="NZ_BMGP01000004.1"/>
</dbReference>
<dbReference type="Pfam" id="PF00248">
    <property type="entry name" value="Aldo_ket_red"/>
    <property type="match status" value="1"/>
</dbReference>
<dbReference type="CDD" id="cd19088">
    <property type="entry name" value="AKR_AKR13B1"/>
    <property type="match status" value="1"/>
</dbReference>
<dbReference type="Proteomes" id="UP000598775">
    <property type="component" value="Unassembled WGS sequence"/>
</dbReference>
<keyword evidence="4" id="KW-1185">Reference proteome</keyword>
<feature type="domain" description="NADP-dependent oxidoreductase" evidence="2">
    <location>
        <begin position="22"/>
        <end position="286"/>
    </location>
</feature>
<comment type="caution">
    <text evidence="3">The sequence shown here is derived from an EMBL/GenBank/DDBJ whole genome shotgun (WGS) entry which is preliminary data.</text>
</comment>
<dbReference type="InterPro" id="IPR020471">
    <property type="entry name" value="AKR"/>
</dbReference>
<dbReference type="GO" id="GO:0016491">
    <property type="term" value="F:oxidoreductase activity"/>
    <property type="evidence" value="ECO:0007669"/>
    <property type="project" value="UniProtKB-KW"/>
</dbReference>
<dbReference type="EMBL" id="BMGP01000004">
    <property type="protein sequence ID" value="GGF31763.1"/>
    <property type="molecule type" value="Genomic_DNA"/>
</dbReference>
<dbReference type="InterPro" id="IPR050791">
    <property type="entry name" value="Aldo-Keto_reductase"/>
</dbReference>
<accession>A0A917BAY2</accession>
<proteinExistence type="predicted"/>